<evidence type="ECO:0000313" key="2">
    <source>
        <dbReference type="EMBL" id="SNQ51721.1"/>
    </source>
</evidence>
<dbReference type="EMBL" id="FZMO01000547">
    <property type="protein sequence ID" value="SNQ51721.1"/>
    <property type="molecule type" value="Genomic_DNA"/>
</dbReference>
<reference evidence="2 3" key="1">
    <citation type="submission" date="2017-06" db="EMBL/GenBank/DDBJ databases">
        <authorList>
            <person name="Kim H.J."/>
            <person name="Triplett B.A."/>
        </authorList>
    </citation>
    <scope>NUCLEOTIDE SEQUENCE [LARGE SCALE GENOMIC DNA]</scope>
    <source>
        <strain evidence="2">FRACA_ARgP5</strain>
    </source>
</reference>
<gene>
    <name evidence="2" type="ORF">FRACA_80021</name>
</gene>
<evidence type="ECO:0000313" key="3">
    <source>
        <dbReference type="Proteomes" id="UP000234331"/>
    </source>
</evidence>
<dbReference type="Proteomes" id="UP000234331">
    <property type="component" value="Unassembled WGS sequence"/>
</dbReference>
<protein>
    <recommendedName>
        <fullName evidence="4">Glycosyltransferase</fullName>
    </recommendedName>
</protein>
<evidence type="ECO:0000256" key="1">
    <source>
        <dbReference type="SAM" id="SignalP"/>
    </source>
</evidence>
<dbReference type="InterPro" id="IPR018641">
    <property type="entry name" value="Trfase_1_rSAM/seldom-assoc"/>
</dbReference>
<dbReference type="PANTHER" id="PTHR36529">
    <property type="entry name" value="SLL1095 PROTEIN"/>
    <property type="match status" value="1"/>
</dbReference>
<dbReference type="Pfam" id="PF09837">
    <property type="entry name" value="DUF2064"/>
    <property type="match status" value="1"/>
</dbReference>
<accession>A0A2I2L1C9</accession>
<keyword evidence="1" id="KW-0732">Signal</keyword>
<dbReference type="SUPFAM" id="SSF53448">
    <property type="entry name" value="Nucleotide-diphospho-sugar transferases"/>
    <property type="match status" value="1"/>
</dbReference>
<organism evidence="2 3">
    <name type="scientific">Frankia canadensis</name>
    <dbReference type="NCBI Taxonomy" id="1836972"/>
    <lineage>
        <taxon>Bacteria</taxon>
        <taxon>Bacillati</taxon>
        <taxon>Actinomycetota</taxon>
        <taxon>Actinomycetes</taxon>
        <taxon>Frankiales</taxon>
        <taxon>Frankiaceae</taxon>
        <taxon>Frankia</taxon>
    </lineage>
</organism>
<dbReference type="PANTHER" id="PTHR36529:SF1">
    <property type="entry name" value="GLYCOSYLTRANSFERASE"/>
    <property type="match status" value="1"/>
</dbReference>
<name>A0A2I2L1C9_9ACTN</name>
<dbReference type="Gene3D" id="3.90.550.10">
    <property type="entry name" value="Spore Coat Polysaccharide Biosynthesis Protein SpsA, Chain A"/>
    <property type="match status" value="1"/>
</dbReference>
<proteinExistence type="predicted"/>
<keyword evidence="3" id="KW-1185">Reference proteome</keyword>
<dbReference type="AlphaFoldDB" id="A0A2I2L1C9"/>
<feature type="chain" id="PRO_5038818119" description="Glycosyltransferase" evidence="1">
    <location>
        <begin position="17"/>
        <end position="251"/>
    </location>
</feature>
<dbReference type="InterPro" id="IPR029044">
    <property type="entry name" value="Nucleotide-diphossugar_trans"/>
</dbReference>
<sequence length="251" mass="25340">MSGPAASASASTSAAAAVTAAVTVLVMAKEPVPGRVKTRLTPPFTPVQAAAVAEAAIADTLTAVRGLPDHPGVGPVRAVLVLDGAAGPWLRAPIDMLPQATGPFDARLAAAFDAVTGPALLIGMDTPQVSPALLAKACDLLTRHDAVFGPAADGGWWALGLRRPDGGLLRGVATSRPDTGRRQRDRLDQAALRIATLPTLRDVDTAADADAVTRLAPHGRFAATVRAIRTGAAPTAGAAPAAGRTTTLASR</sequence>
<evidence type="ECO:0008006" key="4">
    <source>
        <dbReference type="Google" id="ProtNLM"/>
    </source>
</evidence>
<feature type="signal peptide" evidence="1">
    <location>
        <begin position="1"/>
        <end position="16"/>
    </location>
</feature>